<protein>
    <submittedName>
        <fullName evidence="1">Uncharacterized protein</fullName>
    </submittedName>
</protein>
<accession>A0ACC2EJT6</accession>
<organism evidence="1 2">
    <name type="scientific">Diphasiastrum complanatum</name>
    <name type="common">Issler's clubmoss</name>
    <name type="synonym">Lycopodium complanatum</name>
    <dbReference type="NCBI Taxonomy" id="34168"/>
    <lineage>
        <taxon>Eukaryota</taxon>
        <taxon>Viridiplantae</taxon>
        <taxon>Streptophyta</taxon>
        <taxon>Embryophyta</taxon>
        <taxon>Tracheophyta</taxon>
        <taxon>Lycopodiopsida</taxon>
        <taxon>Lycopodiales</taxon>
        <taxon>Lycopodiaceae</taxon>
        <taxon>Lycopodioideae</taxon>
        <taxon>Diphasiastrum</taxon>
    </lineage>
</organism>
<dbReference type="Proteomes" id="UP001162992">
    <property type="component" value="Chromosome 2"/>
</dbReference>
<keyword evidence="2" id="KW-1185">Reference proteome</keyword>
<proteinExistence type="predicted"/>
<gene>
    <name evidence="1" type="ORF">O6H91_02G117300</name>
</gene>
<comment type="caution">
    <text evidence="1">The sequence shown here is derived from an EMBL/GenBank/DDBJ whole genome shotgun (WGS) entry which is preliminary data.</text>
</comment>
<sequence length="246" mass="26731">MLMGRVWSVNALPFTFLAHLFGAGLIALVLVWQLHFRGGLAWSSSNKEHIFNIHPVLMLAGFIFLSSEAIIVYKSSPGTKLFKKAVHLTLNSVALVAAGIGITAAFKYHNALSIDNLYSLHSWLGLVTVGFFAVQWIIGFLVYWFPGASSFVRARLLPWHVFLGLVAYVLAVATAESGILEKLTFLETSNIIGRKSTEARLANALGLTLLVFAITVVLSTVLPASTAVLPTSSPTTEEDTNYKRPG</sequence>
<evidence type="ECO:0000313" key="2">
    <source>
        <dbReference type="Proteomes" id="UP001162992"/>
    </source>
</evidence>
<evidence type="ECO:0000313" key="1">
    <source>
        <dbReference type="EMBL" id="KAJ7566761.1"/>
    </source>
</evidence>
<name>A0ACC2EJT6_DIPCM</name>
<dbReference type="EMBL" id="CM055093">
    <property type="protein sequence ID" value="KAJ7566761.1"/>
    <property type="molecule type" value="Genomic_DNA"/>
</dbReference>
<reference evidence="2" key="1">
    <citation type="journal article" date="2024" name="Proc. Natl. Acad. Sci. U.S.A.">
        <title>Extraordinary preservation of gene collinearity over three hundred million years revealed in homosporous lycophytes.</title>
        <authorList>
            <person name="Li C."/>
            <person name="Wickell D."/>
            <person name="Kuo L.Y."/>
            <person name="Chen X."/>
            <person name="Nie B."/>
            <person name="Liao X."/>
            <person name="Peng D."/>
            <person name="Ji J."/>
            <person name="Jenkins J."/>
            <person name="Williams M."/>
            <person name="Shu S."/>
            <person name="Plott C."/>
            <person name="Barry K."/>
            <person name="Rajasekar S."/>
            <person name="Grimwood J."/>
            <person name="Han X."/>
            <person name="Sun S."/>
            <person name="Hou Z."/>
            <person name="He W."/>
            <person name="Dai G."/>
            <person name="Sun C."/>
            <person name="Schmutz J."/>
            <person name="Leebens-Mack J.H."/>
            <person name="Li F.W."/>
            <person name="Wang L."/>
        </authorList>
    </citation>
    <scope>NUCLEOTIDE SEQUENCE [LARGE SCALE GENOMIC DNA]</scope>
    <source>
        <strain evidence="2">cv. PW_Plant_1</strain>
    </source>
</reference>